<evidence type="ECO:0000259" key="8">
    <source>
        <dbReference type="Pfam" id="PF00482"/>
    </source>
</evidence>
<evidence type="ECO:0000256" key="3">
    <source>
        <dbReference type="ARBA" id="ARBA00022475"/>
    </source>
</evidence>
<evidence type="ECO:0000256" key="2">
    <source>
        <dbReference type="ARBA" id="ARBA00005745"/>
    </source>
</evidence>
<feature type="domain" description="Type II secretion system protein GspF" evidence="8">
    <location>
        <begin position="288"/>
        <end position="409"/>
    </location>
</feature>
<evidence type="ECO:0000256" key="6">
    <source>
        <dbReference type="ARBA" id="ARBA00023136"/>
    </source>
</evidence>
<dbReference type="PATRIC" id="fig|396596.7.peg.6166"/>
<dbReference type="InterPro" id="IPR042094">
    <property type="entry name" value="T2SS_GspF_sf"/>
</dbReference>
<sequence>MSKFFLLGLNVCGELQQFDLLASNREDAQREAMRRARQAGVQVVEIGSTSGARSGVARSHLPLAGLVRRQRFDLPLFGYELLALLRAGLALTEALEALDERGRQSRSGAAEEQGHYVLPELVRLMRQGKSFSAALAAHPDCFSALFIAMISASEQTGGMTDALERYLQYHAQVSVVRQKLISASLYPALLMFTGTTVAFFLVWFLAPRFAHVYEGMPSADLPLLSRWLLGAGMLVGEHTLASLGCLFALLISAAAAFMRPAAQQRCLTLLGRIGWIGEMLKLMQLARFYRSLGMLLQGGVPLLPSLDMTRELLPLPLQDGLNRSIASIAQGKKLSESLRHDGLTTTIALRLLRAGERNGQIAGMLEQAAMFHEREITQWVERFSRLVEPILMLIIGLGIGTIVVLLYLPVFDLAGKLQ</sequence>
<dbReference type="AlphaFoldDB" id="B1FCF3"/>
<feature type="domain" description="Type II secretion system protein GspF" evidence="8">
    <location>
        <begin position="81"/>
        <end position="207"/>
    </location>
</feature>
<keyword evidence="3" id="KW-1003">Cell membrane</keyword>
<evidence type="ECO:0000313" key="10">
    <source>
        <dbReference type="Proteomes" id="UP000005463"/>
    </source>
</evidence>
<evidence type="ECO:0000313" key="9">
    <source>
        <dbReference type="EMBL" id="EDT04774.1"/>
    </source>
</evidence>
<name>B1FCF3_9BURK</name>
<comment type="similarity">
    <text evidence="2">Belongs to the GSP F family.</text>
</comment>
<organism evidence="9 10">
    <name type="scientific">Burkholderia ambifaria IOP40-10</name>
    <dbReference type="NCBI Taxonomy" id="396596"/>
    <lineage>
        <taxon>Bacteria</taxon>
        <taxon>Pseudomonadati</taxon>
        <taxon>Pseudomonadota</taxon>
        <taxon>Betaproteobacteria</taxon>
        <taxon>Burkholderiales</taxon>
        <taxon>Burkholderiaceae</taxon>
        <taxon>Burkholderia</taxon>
        <taxon>Burkholderia cepacia complex</taxon>
    </lineage>
</organism>
<feature type="transmembrane region" description="Helical" evidence="7">
    <location>
        <begin position="390"/>
        <end position="410"/>
    </location>
</feature>
<dbReference type="PANTHER" id="PTHR30012:SF0">
    <property type="entry name" value="TYPE II SECRETION SYSTEM PROTEIN F-RELATED"/>
    <property type="match status" value="1"/>
</dbReference>
<keyword evidence="5 7" id="KW-1133">Transmembrane helix</keyword>
<gene>
    <name evidence="9" type="ORF">BamIOP4010DRAFT_1712</name>
</gene>
<dbReference type="PRINTS" id="PR00812">
    <property type="entry name" value="BCTERIALGSPF"/>
</dbReference>
<dbReference type="Pfam" id="PF00482">
    <property type="entry name" value="T2SSF"/>
    <property type="match status" value="2"/>
</dbReference>
<evidence type="ECO:0000256" key="4">
    <source>
        <dbReference type="ARBA" id="ARBA00022692"/>
    </source>
</evidence>
<keyword evidence="6 7" id="KW-0472">Membrane</keyword>
<accession>B1FCF3</accession>
<dbReference type="InterPro" id="IPR018076">
    <property type="entry name" value="T2SS_GspF_dom"/>
</dbReference>
<keyword evidence="4 7" id="KW-0812">Transmembrane</keyword>
<dbReference type="Gene3D" id="1.20.81.30">
    <property type="entry name" value="Type II secretion system (T2SS), domain F"/>
    <property type="match status" value="2"/>
</dbReference>
<reference evidence="9 10" key="1">
    <citation type="submission" date="2008-03" db="EMBL/GenBank/DDBJ databases">
        <title>Sequencing of the draft genome and assembly of Burkholderia ambifaria IOP40-10.</title>
        <authorList>
            <consortium name="US DOE Joint Genome Institute (JGI-PGF)"/>
            <person name="Copeland A."/>
            <person name="Lucas S."/>
            <person name="Lapidus A."/>
            <person name="Glavina del Rio T."/>
            <person name="Dalin E."/>
            <person name="Tice H."/>
            <person name="Bruce D."/>
            <person name="Goodwin L."/>
            <person name="Pitluck S."/>
            <person name="Larimer F."/>
            <person name="Land M.L."/>
            <person name="Hauser L."/>
            <person name="Tiedje J."/>
            <person name="Richardson P."/>
        </authorList>
    </citation>
    <scope>NUCLEOTIDE SEQUENCE [LARGE SCALE GENOMIC DNA]</scope>
    <source>
        <strain evidence="9 10">IOP40-10</strain>
    </source>
</reference>
<dbReference type="EMBL" id="ABLC01000028">
    <property type="protein sequence ID" value="EDT04774.1"/>
    <property type="molecule type" value="Genomic_DNA"/>
</dbReference>
<dbReference type="Proteomes" id="UP000005463">
    <property type="component" value="Unassembled WGS sequence"/>
</dbReference>
<dbReference type="GO" id="GO:0005886">
    <property type="term" value="C:plasma membrane"/>
    <property type="evidence" value="ECO:0007669"/>
    <property type="project" value="UniProtKB-SubCell"/>
</dbReference>
<dbReference type="PANTHER" id="PTHR30012">
    <property type="entry name" value="GENERAL SECRETION PATHWAY PROTEIN"/>
    <property type="match status" value="1"/>
</dbReference>
<evidence type="ECO:0000256" key="7">
    <source>
        <dbReference type="SAM" id="Phobius"/>
    </source>
</evidence>
<feature type="transmembrane region" description="Helical" evidence="7">
    <location>
        <begin position="185"/>
        <end position="206"/>
    </location>
</feature>
<comment type="subcellular location">
    <subcellularLocation>
        <location evidence="1">Cell membrane</location>
        <topology evidence="1">Multi-pass membrane protein</topology>
    </subcellularLocation>
</comment>
<comment type="caution">
    <text evidence="9">The sequence shown here is derived from an EMBL/GenBank/DDBJ whole genome shotgun (WGS) entry which is preliminary data.</text>
</comment>
<proteinExistence type="inferred from homology"/>
<evidence type="ECO:0000256" key="5">
    <source>
        <dbReference type="ARBA" id="ARBA00022989"/>
    </source>
</evidence>
<dbReference type="InterPro" id="IPR003004">
    <property type="entry name" value="GspF/PilC"/>
</dbReference>
<protein>
    <submittedName>
        <fullName evidence="9">Type II secretion system protein</fullName>
    </submittedName>
</protein>
<feature type="transmembrane region" description="Helical" evidence="7">
    <location>
        <begin position="226"/>
        <end position="257"/>
    </location>
</feature>
<evidence type="ECO:0000256" key="1">
    <source>
        <dbReference type="ARBA" id="ARBA00004651"/>
    </source>
</evidence>
<dbReference type="RefSeq" id="WP_006750914.1">
    <property type="nucleotide sequence ID" value="NZ_ABLC01000028.1"/>
</dbReference>